<dbReference type="EMBL" id="KE145372">
    <property type="protein sequence ID" value="EPE24865.1"/>
    <property type="molecule type" value="Genomic_DNA"/>
</dbReference>
<gene>
    <name evidence="1" type="ORF">GLAREA_11446</name>
</gene>
<dbReference type="RefSeq" id="XP_008087780.1">
    <property type="nucleotide sequence ID" value="XM_008089589.1"/>
</dbReference>
<evidence type="ECO:0000313" key="1">
    <source>
        <dbReference type="EMBL" id="EPE24865.1"/>
    </source>
</evidence>
<protein>
    <submittedName>
        <fullName evidence="1">Uncharacterized protein</fullName>
    </submittedName>
</protein>
<name>S3CG41_GLAL2</name>
<dbReference type="AlphaFoldDB" id="S3CG41"/>
<reference evidence="1 2" key="1">
    <citation type="journal article" date="2013" name="BMC Genomics">
        <title>Genomics-driven discovery of the pneumocandin biosynthetic gene cluster in the fungus Glarea lozoyensis.</title>
        <authorList>
            <person name="Chen L."/>
            <person name="Yue Q."/>
            <person name="Zhang X."/>
            <person name="Xiang M."/>
            <person name="Wang C."/>
            <person name="Li S."/>
            <person name="Che Y."/>
            <person name="Ortiz-Lopez F.J."/>
            <person name="Bills G.F."/>
            <person name="Liu X."/>
            <person name="An Z."/>
        </authorList>
    </citation>
    <scope>NUCLEOTIDE SEQUENCE [LARGE SCALE GENOMIC DNA]</scope>
    <source>
        <strain evidence="2">ATCC 20868 / MF5171</strain>
    </source>
</reference>
<dbReference type="KEGG" id="glz:GLAREA_11446"/>
<evidence type="ECO:0000313" key="2">
    <source>
        <dbReference type="Proteomes" id="UP000016922"/>
    </source>
</evidence>
<organism evidence="1 2">
    <name type="scientific">Glarea lozoyensis (strain ATCC 20868 / MF5171)</name>
    <dbReference type="NCBI Taxonomy" id="1116229"/>
    <lineage>
        <taxon>Eukaryota</taxon>
        <taxon>Fungi</taxon>
        <taxon>Dikarya</taxon>
        <taxon>Ascomycota</taxon>
        <taxon>Pezizomycotina</taxon>
        <taxon>Leotiomycetes</taxon>
        <taxon>Helotiales</taxon>
        <taxon>Helotiaceae</taxon>
        <taxon>Glarea</taxon>
    </lineage>
</organism>
<sequence length="71" mass="7598">MKKAGEERDFAFRAELEAGREEHAAKLKKLEEDARLLAEPVSKSGGFGRGGVLAGHALLLYGATEAAINDE</sequence>
<dbReference type="GeneID" id="19470487"/>
<keyword evidence="2" id="KW-1185">Reference proteome</keyword>
<proteinExistence type="predicted"/>
<dbReference type="Proteomes" id="UP000016922">
    <property type="component" value="Unassembled WGS sequence"/>
</dbReference>
<accession>S3CG41</accession>
<dbReference type="HOGENOM" id="CLU_2740238_0_0_1"/>